<dbReference type="PANTHER" id="PTHR14991:SF0">
    <property type="entry name" value="RING FINGER PROTEIN 32"/>
    <property type="match status" value="1"/>
</dbReference>
<reference evidence="4" key="2">
    <citation type="journal article" date="2007" name="Science">
        <title>Draft genome sequence of the sexually transmitted pathogen Trichomonas vaginalis.</title>
        <authorList>
            <person name="Carlton J.M."/>
            <person name="Hirt R.P."/>
            <person name="Silva J.C."/>
            <person name="Delcher A.L."/>
            <person name="Schatz M."/>
            <person name="Zhao Q."/>
            <person name="Wortman J.R."/>
            <person name="Bidwell S.L."/>
            <person name="Alsmark U.C.M."/>
            <person name="Besteiro S."/>
            <person name="Sicheritz-Ponten T."/>
            <person name="Noel C.J."/>
            <person name="Dacks J.B."/>
            <person name="Foster P.G."/>
            <person name="Simillion C."/>
            <person name="Van de Peer Y."/>
            <person name="Miranda-Saavedra D."/>
            <person name="Barton G.J."/>
            <person name="Westrop G.D."/>
            <person name="Mueller S."/>
            <person name="Dessi D."/>
            <person name="Fiori P.L."/>
            <person name="Ren Q."/>
            <person name="Paulsen I."/>
            <person name="Zhang H."/>
            <person name="Bastida-Corcuera F.D."/>
            <person name="Simoes-Barbosa A."/>
            <person name="Brown M.T."/>
            <person name="Hayes R.D."/>
            <person name="Mukherjee M."/>
            <person name="Okumura C.Y."/>
            <person name="Schneider R."/>
            <person name="Smith A.J."/>
            <person name="Vanacova S."/>
            <person name="Villalvazo M."/>
            <person name="Haas B.J."/>
            <person name="Pertea M."/>
            <person name="Feldblyum T.V."/>
            <person name="Utterback T.R."/>
            <person name="Shu C.L."/>
            <person name="Osoegawa K."/>
            <person name="de Jong P.J."/>
            <person name="Hrdy I."/>
            <person name="Horvathova L."/>
            <person name="Zubacova Z."/>
            <person name="Dolezal P."/>
            <person name="Malik S.B."/>
            <person name="Logsdon J.M. Jr."/>
            <person name="Henze K."/>
            <person name="Gupta A."/>
            <person name="Wang C.C."/>
            <person name="Dunne R.L."/>
            <person name="Upcroft J.A."/>
            <person name="Upcroft P."/>
            <person name="White O."/>
            <person name="Salzberg S.L."/>
            <person name="Tang P."/>
            <person name="Chiu C.-H."/>
            <person name="Lee Y.-S."/>
            <person name="Embley T.M."/>
            <person name="Coombs G.H."/>
            <person name="Mottram J.C."/>
            <person name="Tachezy J."/>
            <person name="Fraser-Liggett C.M."/>
            <person name="Johnson P.J."/>
        </authorList>
    </citation>
    <scope>NUCLEOTIDE SEQUENCE [LARGE SCALE GENOMIC DNA]</scope>
    <source>
        <strain evidence="4">G3</strain>
    </source>
</reference>
<dbReference type="InParanoid" id="A2FL75"/>
<reference evidence="4" key="1">
    <citation type="submission" date="2006-10" db="EMBL/GenBank/DDBJ databases">
        <authorList>
            <person name="Amadeo P."/>
            <person name="Zhao Q."/>
            <person name="Wortman J."/>
            <person name="Fraser-Liggett C."/>
            <person name="Carlton J."/>
        </authorList>
    </citation>
    <scope>NUCLEOTIDE SEQUENCE</scope>
    <source>
        <strain evidence="4">G3</strain>
    </source>
</reference>
<name>A2FL75_TRIV3</name>
<accession>A2FL75</accession>
<evidence type="ECO:0000313" key="5">
    <source>
        <dbReference type="Proteomes" id="UP000001542"/>
    </source>
</evidence>
<feature type="domain" description="RING-type" evidence="3">
    <location>
        <begin position="275"/>
        <end position="321"/>
    </location>
</feature>
<dbReference type="Pfam" id="PF00612">
    <property type="entry name" value="IQ"/>
    <property type="match status" value="1"/>
</dbReference>
<dbReference type="Gene3D" id="3.30.40.10">
    <property type="entry name" value="Zinc/RING finger domain, C3HC4 (zinc finger)"/>
    <property type="match status" value="2"/>
</dbReference>
<dbReference type="InterPro" id="IPR013083">
    <property type="entry name" value="Znf_RING/FYVE/PHD"/>
</dbReference>
<dbReference type="AlphaFoldDB" id="A2FL75"/>
<proteinExistence type="predicted"/>
<gene>
    <name evidence="4" type="ORF">TVAG_441500</name>
</gene>
<dbReference type="PANTHER" id="PTHR14991">
    <property type="entry name" value="RING FINGER PROTEIN 32"/>
    <property type="match status" value="1"/>
</dbReference>
<dbReference type="InterPro" id="IPR001841">
    <property type="entry name" value="Znf_RING"/>
</dbReference>
<evidence type="ECO:0000313" key="4">
    <source>
        <dbReference type="EMBL" id="EAX94331.1"/>
    </source>
</evidence>
<sequence>MEIVYVKKFIIMKSSRRAKVFTKPTVRPMFNNYNFVSVNSSKPIKKSKPQAQSRNPNINFEMKVKPPSENPPVSARRKRDNPYLLTPKDQPKYIDHLSTLKRKAETGNYLNDICPICKSKLGSDNLVILSCGHFVHHSCLSCFCRLTKEKIPKCPVCHAVYKVIDLHINEKLLQSSAIKIQKVIRRYLIRKRIPEFAPTGSIMMKKWVVRQAERASSRLTSAMEHQNDCVDAIINSIDHELEWARSIMKSVEMRARDINWKEVRDKIIERNSFTCTICLREIDEDECEITSCGHCFHESCLNSWMDYCSHQNIQANCPECREFFQHRKLKEYRRPMQFSNAIDDLLF</sequence>
<keyword evidence="1" id="KW-0863">Zinc-finger</keyword>
<dbReference type="GO" id="GO:0008270">
    <property type="term" value="F:zinc ion binding"/>
    <property type="evidence" value="ECO:0007669"/>
    <property type="project" value="UniProtKB-KW"/>
</dbReference>
<keyword evidence="5" id="KW-1185">Reference proteome</keyword>
<feature type="compositionally biased region" description="Polar residues" evidence="2">
    <location>
        <begin position="49"/>
        <end position="58"/>
    </location>
</feature>
<organism evidence="4 5">
    <name type="scientific">Trichomonas vaginalis (strain ATCC PRA-98 / G3)</name>
    <dbReference type="NCBI Taxonomy" id="412133"/>
    <lineage>
        <taxon>Eukaryota</taxon>
        <taxon>Metamonada</taxon>
        <taxon>Parabasalia</taxon>
        <taxon>Trichomonadida</taxon>
        <taxon>Trichomonadidae</taxon>
        <taxon>Trichomonas</taxon>
    </lineage>
</organism>
<dbReference type="KEGG" id="tva:4752062"/>
<dbReference type="SMART" id="SM00184">
    <property type="entry name" value="RING"/>
    <property type="match status" value="2"/>
</dbReference>
<evidence type="ECO:0000256" key="2">
    <source>
        <dbReference type="SAM" id="MobiDB-lite"/>
    </source>
</evidence>
<dbReference type="Proteomes" id="UP000001542">
    <property type="component" value="Unassembled WGS sequence"/>
</dbReference>
<dbReference type="STRING" id="5722.A2FL75"/>
<dbReference type="PROSITE" id="PS50089">
    <property type="entry name" value="ZF_RING_2"/>
    <property type="match status" value="2"/>
</dbReference>
<keyword evidence="1" id="KW-0862">Zinc</keyword>
<dbReference type="VEuPathDB" id="TrichDB:TVAG_441500"/>
<dbReference type="EMBL" id="DS113863">
    <property type="protein sequence ID" value="EAX94331.1"/>
    <property type="molecule type" value="Genomic_DNA"/>
</dbReference>
<keyword evidence="1" id="KW-0479">Metal-binding</keyword>
<dbReference type="InterPro" id="IPR042862">
    <property type="entry name" value="RNF32"/>
</dbReference>
<dbReference type="PROSITE" id="PS50096">
    <property type="entry name" value="IQ"/>
    <property type="match status" value="1"/>
</dbReference>
<feature type="domain" description="RING-type" evidence="3">
    <location>
        <begin position="114"/>
        <end position="158"/>
    </location>
</feature>
<feature type="region of interest" description="Disordered" evidence="2">
    <location>
        <begin position="41"/>
        <end position="89"/>
    </location>
</feature>
<dbReference type="eggNOG" id="KOG0800">
    <property type="taxonomic scope" value="Eukaryota"/>
</dbReference>
<dbReference type="Pfam" id="PF13639">
    <property type="entry name" value="zf-RING_2"/>
    <property type="match status" value="1"/>
</dbReference>
<evidence type="ECO:0000259" key="3">
    <source>
        <dbReference type="PROSITE" id="PS50089"/>
    </source>
</evidence>
<protein>
    <recommendedName>
        <fullName evidence="3">RING-type domain-containing protein</fullName>
    </recommendedName>
</protein>
<dbReference type="OrthoDB" id="8062037at2759"/>
<dbReference type="InterPro" id="IPR000048">
    <property type="entry name" value="IQ_motif_EF-hand-BS"/>
</dbReference>
<dbReference type="SUPFAM" id="SSF57850">
    <property type="entry name" value="RING/U-box"/>
    <property type="match status" value="2"/>
</dbReference>
<evidence type="ECO:0000256" key="1">
    <source>
        <dbReference type="PROSITE-ProRule" id="PRU00175"/>
    </source>
</evidence>
<dbReference type="VEuPathDB" id="TrichDB:TVAGG3_0569530"/>
<dbReference type="RefSeq" id="XP_001307261.1">
    <property type="nucleotide sequence ID" value="XM_001307260.1"/>
</dbReference>